<dbReference type="Proteomes" id="UP000248724">
    <property type="component" value="Unassembled WGS sequence"/>
</dbReference>
<evidence type="ECO:0000256" key="1">
    <source>
        <dbReference type="SAM" id="MobiDB-lite"/>
    </source>
</evidence>
<feature type="non-terminal residue" evidence="2">
    <location>
        <position position="1"/>
    </location>
</feature>
<comment type="caution">
    <text evidence="2">The sequence shown here is derived from an EMBL/GenBank/DDBJ whole genome shotgun (WGS) entry which is preliminary data.</text>
</comment>
<protein>
    <recommendedName>
        <fullName evidence="4">DUF4388 domain-containing protein</fullName>
    </recommendedName>
</protein>
<dbReference type="EMBL" id="QHBU01000083">
    <property type="protein sequence ID" value="PZR82072.1"/>
    <property type="molecule type" value="Genomic_DNA"/>
</dbReference>
<proteinExistence type="predicted"/>
<dbReference type="AlphaFoldDB" id="A0A2W5Z9K9"/>
<accession>A0A2W5Z9K9</accession>
<feature type="region of interest" description="Disordered" evidence="1">
    <location>
        <begin position="171"/>
        <end position="190"/>
    </location>
</feature>
<evidence type="ECO:0000313" key="2">
    <source>
        <dbReference type="EMBL" id="PZR82072.1"/>
    </source>
</evidence>
<organism evidence="2 3">
    <name type="scientific">Candidatus Aeolococcus gillhamiae</name>
    <dbReference type="NCBI Taxonomy" id="3127015"/>
    <lineage>
        <taxon>Bacteria</taxon>
        <taxon>Bacillati</taxon>
        <taxon>Candidatus Dormiibacterota</taxon>
        <taxon>Candidatus Dormibacteria</taxon>
        <taxon>Candidatus Aeolococcales</taxon>
        <taxon>Candidatus Aeolococcaceae</taxon>
        <taxon>Candidatus Aeolococcus</taxon>
    </lineage>
</organism>
<sequence>KSAFVDFPRLLRTLRSDHHTGFIRLFSGSSTGVLLFRDGELVDAEAGDDGAAHGEEAFTIFRRGMDTGDGLIDVVELDSDTVTSVARLLTGPPLFAGLLARFVNFPALLEYLAEERLDGSVIVVGGTETGVILLKQGSVLAAYTAGSRVPLTSTDAVAALATERPARIEVRGDDSSRGGIDAEAVLSRPS</sequence>
<gene>
    <name evidence="2" type="ORF">DLM65_04605</name>
</gene>
<name>A0A2W5Z9K9_9BACT</name>
<reference evidence="2 3" key="1">
    <citation type="journal article" date="2017" name="Nature">
        <title>Atmospheric trace gases support primary production in Antarctic desert surface soil.</title>
        <authorList>
            <person name="Ji M."/>
            <person name="Greening C."/>
            <person name="Vanwonterghem I."/>
            <person name="Carere C.R."/>
            <person name="Bay S.K."/>
            <person name="Steen J.A."/>
            <person name="Montgomery K."/>
            <person name="Lines T."/>
            <person name="Beardall J."/>
            <person name="van Dorst J."/>
            <person name="Snape I."/>
            <person name="Stott M.B."/>
            <person name="Hugenholtz P."/>
            <person name="Ferrari B.C."/>
        </authorList>
    </citation>
    <scope>NUCLEOTIDE SEQUENCE [LARGE SCALE GENOMIC DNA]</scope>
    <source>
        <strain evidence="2">RRmetagenome_bin12</strain>
    </source>
</reference>
<evidence type="ECO:0008006" key="4">
    <source>
        <dbReference type="Google" id="ProtNLM"/>
    </source>
</evidence>
<evidence type="ECO:0000313" key="3">
    <source>
        <dbReference type="Proteomes" id="UP000248724"/>
    </source>
</evidence>